<protein>
    <submittedName>
        <fullName evidence="1">Uncharacterized protein</fullName>
    </submittedName>
</protein>
<accession>A0A0L0V4B4</accession>
<organism evidence="1 2">
    <name type="scientific">Puccinia striiformis f. sp. tritici PST-78</name>
    <dbReference type="NCBI Taxonomy" id="1165861"/>
    <lineage>
        <taxon>Eukaryota</taxon>
        <taxon>Fungi</taxon>
        <taxon>Dikarya</taxon>
        <taxon>Basidiomycota</taxon>
        <taxon>Pucciniomycotina</taxon>
        <taxon>Pucciniomycetes</taxon>
        <taxon>Pucciniales</taxon>
        <taxon>Pucciniaceae</taxon>
        <taxon>Puccinia</taxon>
    </lineage>
</organism>
<evidence type="ECO:0000313" key="2">
    <source>
        <dbReference type="Proteomes" id="UP000054564"/>
    </source>
</evidence>
<gene>
    <name evidence="1" type="ORF">PSTG_12825</name>
</gene>
<dbReference type="AlphaFoldDB" id="A0A0L0V4B4"/>
<name>A0A0L0V4B4_9BASI</name>
<comment type="caution">
    <text evidence="1">The sequence shown here is derived from an EMBL/GenBank/DDBJ whole genome shotgun (WGS) entry which is preliminary data.</text>
</comment>
<evidence type="ECO:0000313" key="1">
    <source>
        <dbReference type="EMBL" id="KNE93824.1"/>
    </source>
</evidence>
<dbReference type="Proteomes" id="UP000054564">
    <property type="component" value="Unassembled WGS sequence"/>
</dbReference>
<proteinExistence type="predicted"/>
<keyword evidence="2" id="KW-1185">Reference proteome</keyword>
<reference evidence="2" key="1">
    <citation type="submission" date="2014-03" db="EMBL/GenBank/DDBJ databases">
        <title>The Genome Sequence of Puccinia striiformis f. sp. tritici PST-78.</title>
        <authorList>
            <consortium name="The Broad Institute Genome Sequencing Platform"/>
            <person name="Cuomo C."/>
            <person name="Hulbert S."/>
            <person name="Chen X."/>
            <person name="Walker B."/>
            <person name="Young S.K."/>
            <person name="Zeng Q."/>
            <person name="Gargeya S."/>
            <person name="Fitzgerald M."/>
            <person name="Haas B."/>
            <person name="Abouelleil A."/>
            <person name="Alvarado L."/>
            <person name="Arachchi H.M."/>
            <person name="Berlin A.M."/>
            <person name="Chapman S.B."/>
            <person name="Goldberg J."/>
            <person name="Griggs A."/>
            <person name="Gujja S."/>
            <person name="Hansen M."/>
            <person name="Howarth C."/>
            <person name="Imamovic A."/>
            <person name="Larimer J."/>
            <person name="McCowan C."/>
            <person name="Montmayeur A."/>
            <person name="Murphy C."/>
            <person name="Neiman D."/>
            <person name="Pearson M."/>
            <person name="Priest M."/>
            <person name="Roberts A."/>
            <person name="Saif S."/>
            <person name="Shea T."/>
            <person name="Sisk P."/>
            <person name="Sykes S."/>
            <person name="Wortman J."/>
            <person name="Nusbaum C."/>
            <person name="Birren B."/>
        </authorList>
    </citation>
    <scope>NUCLEOTIDE SEQUENCE [LARGE SCALE GENOMIC DNA]</scope>
    <source>
        <strain evidence="2">race PST-78</strain>
    </source>
</reference>
<dbReference type="EMBL" id="AJIL01000129">
    <property type="protein sequence ID" value="KNE93824.1"/>
    <property type="molecule type" value="Genomic_DNA"/>
</dbReference>
<sequence length="76" mass="8315">MPSIKIERSGFSSMPRSMDGLGSRLVVICYGNLRIRSAEERFLGLAPAWRKLMPPVHGTGTTTSVIVRAATEWLPG</sequence>